<gene>
    <name evidence="8" type="ORF">JIN83_13325</name>
</gene>
<dbReference type="PROSITE" id="PS00737">
    <property type="entry name" value="THIOLASE_2"/>
    <property type="match status" value="1"/>
</dbReference>
<dbReference type="InterPro" id="IPR016039">
    <property type="entry name" value="Thiolase-like"/>
</dbReference>
<organism evidence="8 9">
    <name type="scientific">Oceaniferula flava</name>
    <dbReference type="NCBI Taxonomy" id="2800421"/>
    <lineage>
        <taxon>Bacteria</taxon>
        <taxon>Pseudomonadati</taxon>
        <taxon>Verrucomicrobiota</taxon>
        <taxon>Verrucomicrobiia</taxon>
        <taxon>Verrucomicrobiales</taxon>
        <taxon>Verrucomicrobiaceae</taxon>
        <taxon>Oceaniferula</taxon>
    </lineage>
</organism>
<proteinExistence type="inferred from homology"/>
<feature type="domain" description="Thiolase N-terminal" evidence="6">
    <location>
        <begin position="3"/>
        <end position="272"/>
    </location>
</feature>
<dbReference type="InterPro" id="IPR002155">
    <property type="entry name" value="Thiolase"/>
</dbReference>
<keyword evidence="3 5" id="KW-0012">Acyltransferase</keyword>
<evidence type="ECO:0000259" key="6">
    <source>
        <dbReference type="Pfam" id="PF00108"/>
    </source>
</evidence>
<dbReference type="InterPro" id="IPR020613">
    <property type="entry name" value="Thiolase_CS"/>
</dbReference>
<comment type="similarity">
    <text evidence="1 5">Belongs to the thiolase-like superfamily. Thiolase family.</text>
</comment>
<dbReference type="InterPro" id="IPR020616">
    <property type="entry name" value="Thiolase_N"/>
</dbReference>
<evidence type="ECO:0000313" key="8">
    <source>
        <dbReference type="EMBL" id="MBK1855948.1"/>
    </source>
</evidence>
<dbReference type="PANTHER" id="PTHR18919:SF107">
    <property type="entry name" value="ACETYL-COA ACETYLTRANSFERASE, CYTOSOLIC"/>
    <property type="match status" value="1"/>
</dbReference>
<keyword evidence="2 5" id="KW-0808">Transferase</keyword>
<evidence type="ECO:0000256" key="1">
    <source>
        <dbReference type="ARBA" id="ARBA00010982"/>
    </source>
</evidence>
<dbReference type="PIRSF" id="PIRSF000429">
    <property type="entry name" value="Ac-CoA_Ac_transf"/>
    <property type="match status" value="1"/>
</dbReference>
<dbReference type="Gene3D" id="3.40.47.10">
    <property type="match status" value="1"/>
</dbReference>
<protein>
    <submittedName>
        <fullName evidence="8">Thiolase family protein</fullName>
    </submittedName>
</protein>
<comment type="caution">
    <text evidence="8">The sequence shown here is derived from an EMBL/GenBank/DDBJ whole genome shotgun (WGS) entry which is preliminary data.</text>
</comment>
<name>A0AAE2SCK6_9BACT</name>
<evidence type="ECO:0000313" key="9">
    <source>
        <dbReference type="Proteomes" id="UP000634206"/>
    </source>
</evidence>
<feature type="active site" description="Acyl-thioester intermediate" evidence="4">
    <location>
        <position position="85"/>
    </location>
</feature>
<dbReference type="Pfam" id="PF02803">
    <property type="entry name" value="Thiolase_C"/>
    <property type="match status" value="1"/>
</dbReference>
<evidence type="ECO:0000259" key="7">
    <source>
        <dbReference type="Pfam" id="PF02803"/>
    </source>
</evidence>
<dbReference type="RefSeq" id="WP_309490560.1">
    <property type="nucleotide sequence ID" value="NZ_JAENIG010000009.1"/>
</dbReference>
<keyword evidence="9" id="KW-1185">Reference proteome</keyword>
<dbReference type="SUPFAM" id="SSF53901">
    <property type="entry name" value="Thiolase-like"/>
    <property type="match status" value="2"/>
</dbReference>
<dbReference type="AlphaFoldDB" id="A0AAE2SCK6"/>
<evidence type="ECO:0000256" key="5">
    <source>
        <dbReference type="RuleBase" id="RU003557"/>
    </source>
</evidence>
<feature type="domain" description="Thiolase C-terminal" evidence="7">
    <location>
        <begin position="281"/>
        <end position="417"/>
    </location>
</feature>
<feature type="active site" description="Proton acceptor" evidence="4">
    <location>
        <position position="405"/>
    </location>
</feature>
<evidence type="ECO:0000256" key="4">
    <source>
        <dbReference type="PIRSR" id="PIRSR000429-1"/>
    </source>
</evidence>
<sequence length="419" mass="43650">MQILAATRTPFTRMGSSLSALSAAELGRHAASALLTEIGIDPATLDEVIIGCVCQPVDAANIARVIALKSGVPMAVPAVTVHRNCASGMESITTAAERIAAGRGGLYLVGGVDSMSNVPLLYRKSAVQKFTRLSKAKTFDQRLGVFTSFRPADFSPVIGLKLGLSDPVSGLNMGETAELLAREFNISREEQDAFAVASQHKASAGREFLNEEISPAHIRGQVVDTDDGIRDDSSVEKLAKLKPVFNRTTGTVTAGNSSQITDGAVMMLVATDEKAAELGIEPLGRLTGYAYTGCDPKRMGLGPVKAIAEANRLTGLSLGDADTIEINEAFAAQVLACCKALSDPGYASRAGLENPLGEIPAEKLNPHGGAIALGHPVGATGSRLVYTALHQLQKNGGKRALTSLCVGGGQGAALWLETN</sequence>
<dbReference type="NCBIfam" id="TIGR01930">
    <property type="entry name" value="AcCoA-C-Actrans"/>
    <property type="match status" value="1"/>
</dbReference>
<dbReference type="InterPro" id="IPR020610">
    <property type="entry name" value="Thiolase_AS"/>
</dbReference>
<dbReference type="PANTHER" id="PTHR18919">
    <property type="entry name" value="ACETYL-COA C-ACYLTRANSFERASE"/>
    <property type="match status" value="1"/>
</dbReference>
<dbReference type="Proteomes" id="UP000634206">
    <property type="component" value="Unassembled WGS sequence"/>
</dbReference>
<dbReference type="EMBL" id="JAENIG010000009">
    <property type="protein sequence ID" value="MBK1855948.1"/>
    <property type="molecule type" value="Genomic_DNA"/>
</dbReference>
<dbReference type="InterPro" id="IPR020617">
    <property type="entry name" value="Thiolase_C"/>
</dbReference>
<reference evidence="8" key="1">
    <citation type="submission" date="2021-01" db="EMBL/GenBank/DDBJ databases">
        <title>Modified the classification status of verrucomicrobia.</title>
        <authorList>
            <person name="Feng X."/>
        </authorList>
    </citation>
    <scope>NUCLEOTIDE SEQUENCE</scope>
    <source>
        <strain evidence="8">5K15</strain>
    </source>
</reference>
<dbReference type="PROSITE" id="PS00099">
    <property type="entry name" value="THIOLASE_3"/>
    <property type="match status" value="1"/>
</dbReference>
<evidence type="ECO:0000256" key="2">
    <source>
        <dbReference type="ARBA" id="ARBA00022679"/>
    </source>
</evidence>
<dbReference type="Pfam" id="PF00108">
    <property type="entry name" value="Thiolase_N"/>
    <property type="match status" value="1"/>
</dbReference>
<evidence type="ECO:0000256" key="3">
    <source>
        <dbReference type="ARBA" id="ARBA00023315"/>
    </source>
</evidence>
<feature type="active site" description="Proton acceptor" evidence="4">
    <location>
        <position position="375"/>
    </location>
</feature>
<dbReference type="CDD" id="cd00751">
    <property type="entry name" value="thiolase"/>
    <property type="match status" value="1"/>
</dbReference>
<accession>A0AAE2SCK6</accession>
<dbReference type="GO" id="GO:0003988">
    <property type="term" value="F:acetyl-CoA C-acyltransferase activity"/>
    <property type="evidence" value="ECO:0007669"/>
    <property type="project" value="UniProtKB-ARBA"/>
</dbReference>